<feature type="domain" description="SWIM-type" evidence="3">
    <location>
        <begin position="70"/>
        <end position="104"/>
    </location>
</feature>
<dbReference type="SMART" id="SM00487">
    <property type="entry name" value="DEXDc"/>
    <property type="match status" value="1"/>
</dbReference>
<feature type="domain" description="Helicase ATP-binding" evidence="4">
    <location>
        <begin position="655"/>
        <end position="815"/>
    </location>
</feature>
<dbReference type="EMBL" id="LWRY01000258">
    <property type="protein sequence ID" value="OCX68633.1"/>
    <property type="molecule type" value="Genomic_DNA"/>
</dbReference>
<dbReference type="InterPro" id="IPR000330">
    <property type="entry name" value="SNF2_N"/>
</dbReference>
<dbReference type="Gene3D" id="3.40.50.10810">
    <property type="entry name" value="Tandem AAA-ATPase domain"/>
    <property type="match status" value="1"/>
</dbReference>
<dbReference type="RefSeq" id="WP_024894266.1">
    <property type="nucleotide sequence ID" value="NZ_LWRY01000258.1"/>
</dbReference>
<dbReference type="Pfam" id="PF00176">
    <property type="entry name" value="SNF2-rel_dom"/>
    <property type="match status" value="1"/>
</dbReference>
<keyword evidence="2" id="KW-0863">Zinc-finger</keyword>
<dbReference type="eggNOG" id="COG4715">
    <property type="taxonomic scope" value="Bacteria"/>
</dbReference>
<dbReference type="GO" id="GO:0005524">
    <property type="term" value="F:ATP binding"/>
    <property type="evidence" value="ECO:0007669"/>
    <property type="project" value="InterPro"/>
</dbReference>
<dbReference type="CDD" id="cd18793">
    <property type="entry name" value="SF2_C_SNF"/>
    <property type="match status" value="1"/>
</dbReference>
<dbReference type="GO" id="GO:0008270">
    <property type="term" value="F:zinc ion binding"/>
    <property type="evidence" value="ECO:0007669"/>
    <property type="project" value="UniProtKB-KW"/>
</dbReference>
<dbReference type="eggNOG" id="COG0553">
    <property type="taxonomic scope" value="Bacteria"/>
</dbReference>
<dbReference type="SUPFAM" id="SSF52540">
    <property type="entry name" value="P-loop containing nucleoside triphosphate hydrolases"/>
    <property type="match status" value="2"/>
</dbReference>
<comment type="caution">
    <text evidence="7">The sequence shown here is derived from an EMBL/GenBank/DDBJ whole genome shotgun (WGS) entry which is preliminary data.</text>
</comment>
<sequence length="1111" mass="125814">MPNNDDWMNWHRGNQTLPSLDTYDYDILRQWLGDLEIRKAQPYRQAVSHLERPTDTELSAWVQGSIRNPYHVDIHLSQGHLISLCTCPVGSRCKHVAAVLLAYLAQRGSPQPVNSPRPHVMQWLGELRSHLNPPPRRIPTTTYRLHWILEIRGHQQRVPTLHCLKARLNKQGICSELTPWSNFEAALRRPPGFLDETDQMVIRRLLIEDVYAPRSGYFTLGPRHGSAALGMLAASERLFMNKPGSSPLRMGDIREGKLLWKTLKGTEQHPILETEPPTQTLLTLDVPWYLDAENLEIGPIDIPIKPSLLKDLLQAPPLNIQEAALLRNILEESAPDLPAPVADPVKDLRVIAEPLQPSLWCDTLALMGMQAYRDYPGQWSPNCRFDYGQPSFIYGPAHIAIDDDSETQTLANGETVQVQRDRKAEKKALKILADTGMKVAKASLFHSLSLLPQPIYGLASEKDWNTFMNEGVEDLRAAGWKVHWPDGFRHHFLHIDAWDMQVDGEEEGWLGLDVGIVVEGERLALAPLLGALFARDPRWLSPGGLTGIPDEEAIHLHTPSGIPIQTAAHRLKPLVGTLIDLFSLGASGPMRVSAYDVTRLAEITDSQQWRSEGMEAIRRLSKRLPQSGEIPPVEPPRGFALPLRPYQQEGLAWLQFLREHDLGGILADDMGLGKTAQTLAHLLLEKENGRLQNPALIIMPTSLIHNWREEAERFAPDLRVLSLHGKERLDLFSEIPRHDLVLTTYPLVWRDIELLKIQQFHLLILDEAQMVKNAQSRAAEAIREIPTTHRLALTGTPLENHLGELWAQFDFLLPGFMGDLRTFQKIWRGPIERHGDVERLNLLAKRVRPFILRRKKEEVAQELPEKTIIIRSVDIEGAQRDLYETVRSAMDERIRQEIAAKGFQRSQIVILDAMLKLRQVCCDPRLLKSEKARKVQESAKLAMLMEMIPELLAEGRQILLFSQFTEMLALISTRLDKMHIPYVQLTGNTQDRKTPIDRFQRGEVSLFLISLKAGGVGLNLTAADTVIHYDPWWNPAAENQATDRAHRIGQQRRVFVYKMIVAGSIEEKILALQERKAILAAGVLDKARKDKLQFGPDDLASLLAPLPEIRR</sequence>
<evidence type="ECO:0000313" key="9">
    <source>
        <dbReference type="Proteomes" id="UP000095008"/>
    </source>
</evidence>
<evidence type="ECO:0000256" key="2">
    <source>
        <dbReference type="PROSITE-ProRule" id="PRU00325"/>
    </source>
</evidence>
<accession>A0A1C2IT66</accession>
<keyword evidence="2" id="KW-0862">Zinc</keyword>
<keyword evidence="2" id="KW-0479">Metal-binding</keyword>
<evidence type="ECO:0000259" key="5">
    <source>
        <dbReference type="PROSITE" id="PS51194"/>
    </source>
</evidence>
<dbReference type="EMBL" id="LWSA01000010">
    <property type="protein sequence ID" value="OCX77158.1"/>
    <property type="molecule type" value="Genomic_DNA"/>
</dbReference>
<dbReference type="Pfam" id="PF00271">
    <property type="entry name" value="Helicase_C"/>
    <property type="match status" value="1"/>
</dbReference>
<organism evidence="7 8">
    <name type="scientific">Acidithiobacillus thiooxidans</name>
    <name type="common">Thiobacillus thiooxidans</name>
    <dbReference type="NCBI Taxonomy" id="930"/>
    <lineage>
        <taxon>Bacteria</taxon>
        <taxon>Pseudomonadati</taxon>
        <taxon>Pseudomonadota</taxon>
        <taxon>Acidithiobacillia</taxon>
        <taxon>Acidithiobacillales</taxon>
        <taxon>Acidithiobacillaceae</taxon>
        <taxon>Acidithiobacillus</taxon>
    </lineage>
</organism>
<dbReference type="Proteomes" id="UP000094893">
    <property type="component" value="Unassembled WGS sequence"/>
</dbReference>
<dbReference type="InterPro" id="IPR027417">
    <property type="entry name" value="P-loop_NTPase"/>
</dbReference>
<dbReference type="AlphaFoldDB" id="A0A1C2IT66"/>
<dbReference type="GO" id="GO:0004386">
    <property type="term" value="F:helicase activity"/>
    <property type="evidence" value="ECO:0007669"/>
    <property type="project" value="UniProtKB-KW"/>
</dbReference>
<name>A0A1C2IT66_ACITH</name>
<dbReference type="InterPro" id="IPR001650">
    <property type="entry name" value="Helicase_C-like"/>
</dbReference>
<evidence type="ECO:0000313" key="8">
    <source>
        <dbReference type="Proteomes" id="UP000094893"/>
    </source>
</evidence>
<evidence type="ECO:0000259" key="4">
    <source>
        <dbReference type="PROSITE" id="PS51192"/>
    </source>
</evidence>
<dbReference type="CDD" id="cd18012">
    <property type="entry name" value="DEXQc_arch_SWI2_SNF2"/>
    <property type="match status" value="1"/>
</dbReference>
<dbReference type="Pfam" id="PF04434">
    <property type="entry name" value="SWIM"/>
    <property type="match status" value="1"/>
</dbReference>
<dbReference type="PANTHER" id="PTHR10799">
    <property type="entry name" value="SNF2/RAD54 HELICASE FAMILY"/>
    <property type="match status" value="1"/>
</dbReference>
<evidence type="ECO:0000256" key="1">
    <source>
        <dbReference type="ARBA" id="ARBA00022801"/>
    </source>
</evidence>
<dbReference type="InterPro" id="IPR038718">
    <property type="entry name" value="SNF2-like_sf"/>
</dbReference>
<evidence type="ECO:0000313" key="7">
    <source>
        <dbReference type="EMBL" id="OCX77158.1"/>
    </source>
</evidence>
<dbReference type="InterPro" id="IPR049730">
    <property type="entry name" value="SNF2/RAD54-like_C"/>
</dbReference>
<feature type="domain" description="Helicase C-terminal" evidence="5">
    <location>
        <begin position="943"/>
        <end position="1100"/>
    </location>
</feature>
<dbReference type="PROSITE" id="PS51194">
    <property type="entry name" value="HELICASE_CTER"/>
    <property type="match status" value="1"/>
</dbReference>
<dbReference type="SMART" id="SM00490">
    <property type="entry name" value="HELICc"/>
    <property type="match status" value="1"/>
</dbReference>
<dbReference type="STRING" id="930.GCA_002079865_03352"/>
<evidence type="ECO:0000313" key="6">
    <source>
        <dbReference type="EMBL" id="OCX68633.1"/>
    </source>
</evidence>
<evidence type="ECO:0000259" key="3">
    <source>
        <dbReference type="PROSITE" id="PS50966"/>
    </source>
</evidence>
<protein>
    <submittedName>
        <fullName evidence="7">Damage-inducible protein</fullName>
    </submittedName>
</protein>
<dbReference type="InterPro" id="IPR007527">
    <property type="entry name" value="Znf_SWIM"/>
</dbReference>
<keyword evidence="1" id="KW-0378">Hydrolase</keyword>
<gene>
    <name evidence="6" type="ORF">A6M23_17575</name>
    <name evidence="7" type="ORF">A6P07_00960</name>
</gene>
<reference evidence="7 8" key="1">
    <citation type="journal article" date="2016" name="Int. J. Mol. Sci.">
        <title>Comparative genomics of the extreme acidophile Acidithiobacillus thiooxidans reveals intraspecific divergence and niche adaptation.</title>
        <authorList>
            <person name="Zhang X."/>
            <person name="Feng X."/>
            <person name="Tao J."/>
            <person name="Ma L."/>
            <person name="Xiao Y."/>
            <person name="Liang Y."/>
            <person name="Liu X."/>
            <person name="Yin H."/>
        </authorList>
    </citation>
    <scope>NUCLEOTIDE SEQUENCE [LARGE SCALE GENOMIC DNA]</scope>
    <source>
        <strain evidence="7 8">A02</strain>
        <strain evidence="6">DXS-W</strain>
    </source>
</reference>
<dbReference type="Gene3D" id="3.40.50.300">
    <property type="entry name" value="P-loop containing nucleotide triphosphate hydrolases"/>
    <property type="match status" value="1"/>
</dbReference>
<proteinExistence type="predicted"/>
<dbReference type="PROSITE" id="PS51192">
    <property type="entry name" value="HELICASE_ATP_BIND_1"/>
    <property type="match status" value="1"/>
</dbReference>
<dbReference type="GO" id="GO:0016787">
    <property type="term" value="F:hydrolase activity"/>
    <property type="evidence" value="ECO:0007669"/>
    <property type="project" value="UniProtKB-KW"/>
</dbReference>
<dbReference type="PROSITE" id="PS50966">
    <property type="entry name" value="ZF_SWIM"/>
    <property type="match status" value="1"/>
</dbReference>
<dbReference type="OrthoDB" id="5287023at2"/>
<dbReference type="Proteomes" id="UP000095008">
    <property type="component" value="Unassembled WGS sequence"/>
</dbReference>
<keyword evidence="9" id="KW-1185">Reference proteome</keyword>
<dbReference type="InterPro" id="IPR014001">
    <property type="entry name" value="Helicase_ATP-bd"/>
</dbReference>